<dbReference type="PANTHER" id="PTHR32305:SF15">
    <property type="entry name" value="PROTEIN RHSA-RELATED"/>
    <property type="match status" value="1"/>
</dbReference>
<dbReference type="RefSeq" id="WP_192030433.1">
    <property type="nucleotide sequence ID" value="NZ_JACYTR010000037.1"/>
</dbReference>
<dbReference type="Gene3D" id="2.180.10.10">
    <property type="entry name" value="RHS repeat-associated core"/>
    <property type="match status" value="3"/>
</dbReference>
<sequence length="1211" mass="134349">MNKTVEQLDLEQSVASLGNTLGWQNRVSLSTAIRGACCLMVMWGVVASGDALANSPSEVWQRAEGDDRAVMGHVQAEGTRNDDFYRVEPSYDPWWRPSGLNRDWGDFDIDLDTGSYWEPPSSGSFNVANHVPKSPCHASPNPVAYRSGNKLRKEVDFHAEGEMALGLVRHYSAGLALRGGSALFGRGWTHNLIPTMAFGDSSIIIMLNQGQQYEYDAVPGSSTTWKLKGDSFSQVTRRADGGYTLSRTDNSSIEFAPDRRVTKIVNSHGLTWTYTYESQRIIITRSGGQSVVIDHGDPLETRVTESAGKVYTYRKDEQGRLVEVDYPGTADDSRKYHYEYSGGVMGTSMYLLSGISIGGQRYQNYNYDHDEASVYHQRATLSELVGGVERMTFTYGVTSDYRESFSTATNAAGLATTYFYKGVYIPHLQGTKEQLVRVERPAFTGCAAGTADSVYDANGYLDYTIDYNGVKTDYTYNIDGQLLEKVEGIKAGEAPEGLRYTKNSWDPKNRITMIVVGEIDVAANNLRRDLHSITTVYADTTTATHLQVGDVRNRVKSVTRTSLIGRSVSETTTFSYRMRNQPNTGVVWMRVDGPASGTDDAVDYTFNSAGLLETETNALDHGVSYQRNARGDITQFTDANGASTAYTYDDRGRVSTETLTAGSVSRRTEYSYDRFGNVKRVVTEGAPEKVYEYDEAGRLISESTVRDGLEYGRTERFTTFYALNALSLPTEITRWRFFQQPMLSGADILSMQRRTYDEAGRLLSILEPTDAVTKTVIFDPDMPFKEVASYKYDAEGQVTKLTATGNRSTDITYDTLGRRKTVKDALAHTTTVNHRFAALPNGDIAKVVETVPANQLKTTEYFDGFGNLLYRKTPDAGIWQFNYGNTRLDSVVRGDDKQIDYAYDRLGRIDTVTAPWNIDGSFGAPGVLTYEYDCDNGLGRLCSVSNSLDDGSGRANTRYTYDELGQLTSLVENFVDVENSVERSIGVSYKYDTYGRLYSLTYANGVVVTYSYAGGMVSAINARVNGAVRTILTNVSYRSAGRPSGFTYGNGAVRQLTYGWDNRLHSISTGALQSLSYGYDANDRMSSIANGYDGSTQTFGYDDVDRLTMGQRHDGQDEYWSYDSIGHRQTHNRGGSGFGLTYQGNWLRQVAGGSVDRRYQIDALGNRTKLTHGGATEGTDFYYDPFQRQRWVVRGTNQTECDTARAGTCPV</sequence>
<name>A0AAW3ZND3_9GAMM</name>
<reference evidence="2 3" key="1">
    <citation type="submission" date="2020-09" db="EMBL/GenBank/DDBJ databases">
        <title>Pseudoxanthomonas sp. CAU 1598 isolated from sand of Yaerae Beach.</title>
        <authorList>
            <person name="Kim W."/>
        </authorList>
    </citation>
    <scope>NUCLEOTIDE SEQUENCE [LARGE SCALE GENOMIC DNA]</scope>
    <source>
        <strain evidence="2 3">CAU 1598</strain>
    </source>
</reference>
<proteinExistence type="predicted"/>
<dbReference type="Pfam" id="PF05593">
    <property type="entry name" value="RHS_repeat"/>
    <property type="match status" value="1"/>
</dbReference>
<dbReference type="EMBL" id="JACYTR010000037">
    <property type="protein sequence ID" value="MBD8527015.1"/>
    <property type="molecule type" value="Genomic_DNA"/>
</dbReference>
<dbReference type="InterPro" id="IPR031325">
    <property type="entry name" value="RHS_repeat"/>
</dbReference>
<dbReference type="AlphaFoldDB" id="A0AAW3ZND3"/>
<comment type="caution">
    <text evidence="2">The sequence shown here is derived from an EMBL/GenBank/DDBJ whole genome shotgun (WGS) entry which is preliminary data.</text>
</comment>
<dbReference type="InterPro" id="IPR006530">
    <property type="entry name" value="YD"/>
</dbReference>
<feature type="non-terminal residue" evidence="2">
    <location>
        <position position="1211"/>
    </location>
</feature>
<protein>
    <submittedName>
        <fullName evidence="2">RHS repeat protein</fullName>
    </submittedName>
</protein>
<dbReference type="InterPro" id="IPR045351">
    <property type="entry name" value="DUF6531"/>
</dbReference>
<evidence type="ECO:0000313" key="2">
    <source>
        <dbReference type="EMBL" id="MBD8527015.1"/>
    </source>
</evidence>
<accession>A0AAW3ZND3</accession>
<dbReference type="Proteomes" id="UP000613768">
    <property type="component" value="Unassembled WGS sequence"/>
</dbReference>
<keyword evidence="3" id="KW-1185">Reference proteome</keyword>
<dbReference type="NCBIfam" id="TIGR01643">
    <property type="entry name" value="YD_repeat_2x"/>
    <property type="match status" value="2"/>
</dbReference>
<organism evidence="2 3">
    <name type="scientific">Pseudomarimonas arenosa</name>
    <dbReference type="NCBI Taxonomy" id="2774145"/>
    <lineage>
        <taxon>Bacteria</taxon>
        <taxon>Pseudomonadati</taxon>
        <taxon>Pseudomonadota</taxon>
        <taxon>Gammaproteobacteria</taxon>
        <taxon>Lysobacterales</taxon>
        <taxon>Lysobacteraceae</taxon>
        <taxon>Pseudomarimonas</taxon>
    </lineage>
</organism>
<gene>
    <name evidence="2" type="ORF">IFO71_14835</name>
</gene>
<dbReference type="PANTHER" id="PTHR32305">
    <property type="match status" value="1"/>
</dbReference>
<feature type="domain" description="DUF6531" evidence="1">
    <location>
        <begin position="141"/>
        <end position="215"/>
    </location>
</feature>
<evidence type="ECO:0000313" key="3">
    <source>
        <dbReference type="Proteomes" id="UP000613768"/>
    </source>
</evidence>
<evidence type="ECO:0000259" key="1">
    <source>
        <dbReference type="Pfam" id="PF20148"/>
    </source>
</evidence>
<dbReference type="InterPro" id="IPR050708">
    <property type="entry name" value="T6SS_VgrG/RHS"/>
</dbReference>
<dbReference type="Pfam" id="PF20148">
    <property type="entry name" value="DUF6531"/>
    <property type="match status" value="1"/>
</dbReference>